<keyword evidence="2 7" id="KW-0812">Transmembrane</keyword>
<keyword evidence="4 7" id="KW-0472">Membrane</keyword>
<protein>
    <submittedName>
        <fullName evidence="9">Related to integral membrane protein PTH11</fullName>
    </submittedName>
</protein>
<comment type="subcellular location">
    <subcellularLocation>
        <location evidence="1">Membrane</location>
        <topology evidence="1">Multi-pass membrane protein</topology>
    </subcellularLocation>
</comment>
<feature type="transmembrane region" description="Helical" evidence="7">
    <location>
        <begin position="12"/>
        <end position="31"/>
    </location>
</feature>
<evidence type="ECO:0000313" key="9">
    <source>
        <dbReference type="EMBL" id="CZR56021.1"/>
    </source>
</evidence>
<evidence type="ECO:0000256" key="6">
    <source>
        <dbReference type="SAM" id="MobiDB-lite"/>
    </source>
</evidence>
<dbReference type="GO" id="GO:0016020">
    <property type="term" value="C:membrane"/>
    <property type="evidence" value="ECO:0007669"/>
    <property type="project" value="UniProtKB-SubCell"/>
</dbReference>
<dbReference type="STRING" id="576137.A0A1L7WTD7"/>
<name>A0A1L7WTD7_9HELO</name>
<evidence type="ECO:0000256" key="1">
    <source>
        <dbReference type="ARBA" id="ARBA00004141"/>
    </source>
</evidence>
<feature type="transmembrane region" description="Helical" evidence="7">
    <location>
        <begin position="92"/>
        <end position="110"/>
    </location>
</feature>
<dbReference type="InterPro" id="IPR052337">
    <property type="entry name" value="SAT4-like"/>
</dbReference>
<feature type="region of interest" description="Disordered" evidence="6">
    <location>
        <begin position="360"/>
        <end position="390"/>
    </location>
</feature>
<evidence type="ECO:0000256" key="2">
    <source>
        <dbReference type="ARBA" id="ARBA00022692"/>
    </source>
</evidence>
<dbReference type="OrthoDB" id="5283415at2759"/>
<feature type="domain" description="Rhodopsin" evidence="8">
    <location>
        <begin position="27"/>
        <end position="267"/>
    </location>
</feature>
<keyword evidence="3 7" id="KW-1133">Transmembrane helix</keyword>
<feature type="transmembrane region" description="Helical" evidence="7">
    <location>
        <begin position="122"/>
        <end position="143"/>
    </location>
</feature>
<comment type="similarity">
    <text evidence="5">Belongs to the SAT4 family.</text>
</comment>
<evidence type="ECO:0000256" key="3">
    <source>
        <dbReference type="ARBA" id="ARBA00022989"/>
    </source>
</evidence>
<dbReference type="InterPro" id="IPR049326">
    <property type="entry name" value="Rhodopsin_dom_fungi"/>
</dbReference>
<evidence type="ECO:0000256" key="5">
    <source>
        <dbReference type="ARBA" id="ARBA00038359"/>
    </source>
</evidence>
<dbReference type="PANTHER" id="PTHR33048">
    <property type="entry name" value="PTH11-LIKE INTEGRAL MEMBRANE PROTEIN (AFU_ORTHOLOGUE AFUA_5G11245)"/>
    <property type="match status" value="1"/>
</dbReference>
<feature type="transmembrane region" description="Helical" evidence="7">
    <location>
        <begin position="201"/>
        <end position="230"/>
    </location>
</feature>
<feature type="transmembrane region" description="Helical" evidence="7">
    <location>
        <begin position="166"/>
        <end position="189"/>
    </location>
</feature>
<organism evidence="9 10">
    <name type="scientific">Phialocephala subalpina</name>
    <dbReference type="NCBI Taxonomy" id="576137"/>
    <lineage>
        <taxon>Eukaryota</taxon>
        <taxon>Fungi</taxon>
        <taxon>Dikarya</taxon>
        <taxon>Ascomycota</taxon>
        <taxon>Pezizomycotina</taxon>
        <taxon>Leotiomycetes</taxon>
        <taxon>Helotiales</taxon>
        <taxon>Mollisiaceae</taxon>
        <taxon>Phialocephala</taxon>
        <taxon>Phialocephala fortinii species complex</taxon>
    </lineage>
</organism>
<sequence length="390" mass="43297">MTTSSLQELALFIVIFFPALAIVIVCLRTYSRTSTGQFGLDDALIIIAMVMSIGETYVTWGYIKTNFVGIHLVDIPPHSVVPGLKYNYAVQVLYNPVLAIVKNSILIFLLRLTGNRRAVKYTILTLIVFNTALMVAIFVTVIFQCTPISYNWDTTIEGGHCVQQGAFYVATTTLTLFTDILVLALPFWIVMGLKMARKTKIAVIGIFFLGFIVTVIGVVRMVIIIKAFFYPPGKDYTYDIGFCTSAIETNVAIMTASAAAMKPLFKRWFPRLFSTLSNTGAYSDGPYAGGTGRYARNTMKSGTQKKSVLRSGHGGFELNKIRGERGLTEIQSQNRGGSEEEIMTFDGIVKTTNVSVRYAERPVERSESERTGEHSRERSDYGMRTSVESL</sequence>
<feature type="compositionally biased region" description="Basic and acidic residues" evidence="6">
    <location>
        <begin position="360"/>
        <end position="381"/>
    </location>
</feature>
<evidence type="ECO:0000256" key="4">
    <source>
        <dbReference type="ARBA" id="ARBA00023136"/>
    </source>
</evidence>
<proteinExistence type="inferred from homology"/>
<feature type="transmembrane region" description="Helical" evidence="7">
    <location>
        <begin position="43"/>
        <end position="63"/>
    </location>
</feature>
<gene>
    <name evidence="9" type="ORF">PAC_05909</name>
</gene>
<reference evidence="9 10" key="1">
    <citation type="submission" date="2016-03" db="EMBL/GenBank/DDBJ databases">
        <authorList>
            <person name="Ploux O."/>
        </authorList>
    </citation>
    <scope>NUCLEOTIDE SEQUENCE [LARGE SCALE GENOMIC DNA]</scope>
    <source>
        <strain evidence="9 10">UAMH 11012</strain>
    </source>
</reference>
<evidence type="ECO:0000256" key="7">
    <source>
        <dbReference type="SAM" id="Phobius"/>
    </source>
</evidence>
<dbReference type="AlphaFoldDB" id="A0A1L7WTD7"/>
<keyword evidence="10" id="KW-1185">Reference proteome</keyword>
<evidence type="ECO:0000313" key="10">
    <source>
        <dbReference type="Proteomes" id="UP000184330"/>
    </source>
</evidence>
<dbReference type="Proteomes" id="UP000184330">
    <property type="component" value="Unassembled WGS sequence"/>
</dbReference>
<accession>A0A1L7WTD7</accession>
<dbReference type="PANTHER" id="PTHR33048:SF47">
    <property type="entry name" value="INTEGRAL MEMBRANE PROTEIN-RELATED"/>
    <property type="match status" value="1"/>
</dbReference>
<dbReference type="Pfam" id="PF20684">
    <property type="entry name" value="Fung_rhodopsin"/>
    <property type="match status" value="1"/>
</dbReference>
<evidence type="ECO:0000259" key="8">
    <source>
        <dbReference type="Pfam" id="PF20684"/>
    </source>
</evidence>
<dbReference type="EMBL" id="FJOG01000007">
    <property type="protein sequence ID" value="CZR56021.1"/>
    <property type="molecule type" value="Genomic_DNA"/>
</dbReference>